<dbReference type="GO" id="GO:0006508">
    <property type="term" value="P:proteolysis"/>
    <property type="evidence" value="ECO:0007669"/>
    <property type="project" value="UniProtKB-KW"/>
</dbReference>
<keyword evidence="2" id="KW-0645">Protease</keyword>
<gene>
    <name evidence="2" type="primary">ydcP</name>
    <name evidence="2" type="ORF">KL86DYS1_31127</name>
</gene>
<dbReference type="PROSITE" id="PS01276">
    <property type="entry name" value="PEPTIDASE_U32"/>
    <property type="match status" value="1"/>
</dbReference>
<accession>A0A212K1H8</accession>
<feature type="domain" description="Peptidase U32 collagenase" evidence="1">
    <location>
        <begin position="382"/>
        <end position="493"/>
    </location>
</feature>
<dbReference type="PANTHER" id="PTHR30217:SF10">
    <property type="entry name" value="23S RRNA 5-HYDROXYCYTIDINE C2501 SYNTHASE"/>
    <property type="match status" value="1"/>
</dbReference>
<dbReference type="EC" id="3.4.-.-" evidence="2"/>
<dbReference type="Pfam" id="PF01136">
    <property type="entry name" value="Peptidase_U32"/>
    <property type="match status" value="1"/>
</dbReference>
<evidence type="ECO:0000313" key="2">
    <source>
        <dbReference type="EMBL" id="SBW05492.1"/>
    </source>
</evidence>
<sequence length="611" mass="69405">MLKARKIELLAPAKNLECGIEAINHGADAVYIGAPKFSARAAAGNTLDDIKSLAEYAHQFGAKVYVALNTILTDSELQDAEELIWQLYTDAKIDALIIQDMGITMLNLPPVALHASTQMDNRSAEKVKFLENAGFKQIVLPRELTIDEIGEIAAQVKTPLEVFVHGALCVCYSGQCYLSQALSGRSANKGACAQYCRLPYTLVDADGEEIMQKKHFLSMKDLNLLDNLEELLEAGVSSLKIEGRLKDVSYVKNVVAYYRQKLDAVLAKHSQYIRASSGKSVYTFEPNPEKSFNRGFTKYFLHDRSSNMWSVDSPKSVGEPIGKITEITTKYIKINSTIRIHNGDGLCYFNNKKELEGIHVNRVEGELIFPAAIPEVKRGTFVYRNYDHEFEKLLSKKSAERRIGATIELNEIPFGFSLEITDEDDNYAVLNFETEKQSALKDQTENIRNNLSKTGNTIFKVEEVNINWSDSWFVPVSLLSEWRRQLTDKLLSVRKIRYQQEIVPHKQTSHAFPVKDITYLGNVMNEKGRRFYTQHQSSVIQPAFEKQGQKGVSLMFTRHCIKQSLGWCLKEGTEKHPYKEPFFLIYNNTKLRLSFDCRNCEMKVFNDSYAE</sequence>
<dbReference type="InterPro" id="IPR051454">
    <property type="entry name" value="RNA/ubiquinone_mod_enzymes"/>
</dbReference>
<dbReference type="AlphaFoldDB" id="A0A212K1H8"/>
<keyword evidence="2" id="KW-0378">Hydrolase</keyword>
<dbReference type="EMBL" id="FLUM01000003">
    <property type="protein sequence ID" value="SBW05492.1"/>
    <property type="molecule type" value="Genomic_DNA"/>
</dbReference>
<organism evidence="2">
    <name type="scientific">uncultured Dysgonomonas sp</name>
    <dbReference type="NCBI Taxonomy" id="206096"/>
    <lineage>
        <taxon>Bacteria</taxon>
        <taxon>Pseudomonadati</taxon>
        <taxon>Bacteroidota</taxon>
        <taxon>Bacteroidia</taxon>
        <taxon>Bacteroidales</taxon>
        <taxon>Dysgonomonadaceae</taxon>
        <taxon>Dysgonomonas</taxon>
        <taxon>environmental samples</taxon>
    </lineage>
</organism>
<evidence type="ECO:0000259" key="1">
    <source>
        <dbReference type="Pfam" id="PF12392"/>
    </source>
</evidence>
<reference evidence="2" key="1">
    <citation type="submission" date="2016-04" db="EMBL/GenBank/DDBJ databases">
        <authorList>
            <person name="Evans L.H."/>
            <person name="Alamgir A."/>
            <person name="Owens N."/>
            <person name="Weber N.D."/>
            <person name="Virtaneva K."/>
            <person name="Barbian K."/>
            <person name="Babar A."/>
            <person name="Rosenke K."/>
        </authorList>
    </citation>
    <scope>NUCLEOTIDE SEQUENCE</scope>
    <source>
        <strain evidence="2">86-1</strain>
    </source>
</reference>
<protein>
    <submittedName>
        <fullName evidence="2">Uncharacterized protease YdcP</fullName>
        <ecNumber evidence="2">3.4.-.-</ecNumber>
    </submittedName>
</protein>
<dbReference type="GO" id="GO:0008233">
    <property type="term" value="F:peptidase activity"/>
    <property type="evidence" value="ECO:0007669"/>
    <property type="project" value="UniProtKB-KW"/>
</dbReference>
<dbReference type="RefSeq" id="WP_296943518.1">
    <property type="nucleotide sequence ID" value="NZ_LT599032.1"/>
</dbReference>
<dbReference type="Pfam" id="PF12392">
    <property type="entry name" value="DUF3656"/>
    <property type="match status" value="1"/>
</dbReference>
<dbReference type="InterPro" id="IPR001539">
    <property type="entry name" value="Peptidase_U32"/>
</dbReference>
<dbReference type="PANTHER" id="PTHR30217">
    <property type="entry name" value="PEPTIDASE U32 FAMILY"/>
    <property type="match status" value="1"/>
</dbReference>
<name>A0A212K1H8_9BACT</name>
<proteinExistence type="predicted"/>
<dbReference type="InterPro" id="IPR020988">
    <property type="entry name" value="Pept_U32_collagenase"/>
</dbReference>